<dbReference type="AlphaFoldDB" id="A0A3P7T2W8"/>
<dbReference type="Proteomes" id="UP000280834">
    <property type="component" value="Unassembled WGS sequence"/>
</dbReference>
<keyword evidence="2" id="KW-1185">Reference proteome</keyword>
<evidence type="ECO:0000313" key="1">
    <source>
        <dbReference type="EMBL" id="VDO13739.1"/>
    </source>
</evidence>
<dbReference type="EMBL" id="UZAG01002584">
    <property type="protein sequence ID" value="VDO13739.1"/>
    <property type="molecule type" value="Genomic_DNA"/>
</dbReference>
<reference evidence="1 2" key="1">
    <citation type="submission" date="2018-11" db="EMBL/GenBank/DDBJ databases">
        <authorList>
            <consortium name="Pathogen Informatics"/>
        </authorList>
    </citation>
    <scope>NUCLEOTIDE SEQUENCE [LARGE SCALE GENOMIC DNA]</scope>
</reference>
<gene>
    <name evidence="1" type="ORF">BTMF_LOCUS2966</name>
</gene>
<sequence length="35" mass="3746">MALSMGFFLTHLPMKSIKISLNIFFGNSGGASLTI</sequence>
<organism evidence="1 2">
    <name type="scientific">Brugia timori</name>
    <dbReference type="NCBI Taxonomy" id="42155"/>
    <lineage>
        <taxon>Eukaryota</taxon>
        <taxon>Metazoa</taxon>
        <taxon>Ecdysozoa</taxon>
        <taxon>Nematoda</taxon>
        <taxon>Chromadorea</taxon>
        <taxon>Rhabditida</taxon>
        <taxon>Spirurina</taxon>
        <taxon>Spiruromorpha</taxon>
        <taxon>Filarioidea</taxon>
        <taxon>Onchocercidae</taxon>
        <taxon>Brugia</taxon>
    </lineage>
</organism>
<proteinExistence type="predicted"/>
<evidence type="ECO:0000313" key="2">
    <source>
        <dbReference type="Proteomes" id="UP000280834"/>
    </source>
</evidence>
<accession>A0A3P7T2W8</accession>
<protein>
    <submittedName>
        <fullName evidence="1">Uncharacterized protein</fullName>
    </submittedName>
</protein>
<name>A0A3P7T2W8_9BILA</name>